<proteinExistence type="predicted"/>
<organism evidence="1 2">
    <name type="scientific">Faecalibacter rhinopitheci</name>
    <dbReference type="NCBI Taxonomy" id="2779678"/>
    <lineage>
        <taxon>Bacteria</taxon>
        <taxon>Pseudomonadati</taxon>
        <taxon>Bacteroidota</taxon>
        <taxon>Flavobacteriia</taxon>
        <taxon>Flavobacteriales</taxon>
        <taxon>Weeksellaceae</taxon>
        <taxon>Faecalibacter</taxon>
    </lineage>
</organism>
<evidence type="ECO:0000313" key="1">
    <source>
        <dbReference type="EMBL" id="MBF0597486.1"/>
    </source>
</evidence>
<dbReference type="Proteomes" id="UP000608754">
    <property type="component" value="Unassembled WGS sequence"/>
</dbReference>
<name>A0A8J7KIB8_9FLAO</name>
<keyword evidence="2" id="KW-1185">Reference proteome</keyword>
<dbReference type="EMBL" id="JADGIK010000005">
    <property type="protein sequence ID" value="MBF0597486.1"/>
    <property type="molecule type" value="Genomic_DNA"/>
</dbReference>
<dbReference type="AlphaFoldDB" id="A0A8J7KIB8"/>
<evidence type="ECO:0008006" key="3">
    <source>
        <dbReference type="Google" id="ProtNLM"/>
    </source>
</evidence>
<dbReference type="RefSeq" id="WP_194183029.1">
    <property type="nucleotide sequence ID" value="NZ_JADGIK010000005.1"/>
</dbReference>
<comment type="caution">
    <text evidence="1">The sequence shown here is derived from an EMBL/GenBank/DDBJ whole genome shotgun (WGS) entry which is preliminary data.</text>
</comment>
<gene>
    <name evidence="1" type="ORF">IM532_08490</name>
</gene>
<protein>
    <recommendedName>
        <fullName evidence="3">Capsular biosynthesis protein</fullName>
    </recommendedName>
</protein>
<dbReference type="Pfam" id="PF05704">
    <property type="entry name" value="Caps_synth"/>
    <property type="match status" value="1"/>
</dbReference>
<dbReference type="InterPro" id="IPR008441">
    <property type="entry name" value="AfumC-like_glycosyl_Trfase"/>
</dbReference>
<accession>A0A8J7KIB8</accession>
<evidence type="ECO:0000313" key="2">
    <source>
        <dbReference type="Proteomes" id="UP000608754"/>
    </source>
</evidence>
<reference evidence="1" key="1">
    <citation type="submission" date="2020-10" db="EMBL/GenBank/DDBJ databases">
        <authorList>
            <person name="Lu T."/>
            <person name="Wang Q."/>
            <person name="Han X."/>
        </authorList>
    </citation>
    <scope>NUCLEOTIDE SEQUENCE</scope>
    <source>
        <strain evidence="1">WQ 117</strain>
    </source>
</reference>
<sequence length="280" mass="33598">MRDQLSLLTKKYLNKPYYFLYNLRNEWRIKRQDIFKYKYNKDRYPGLFLQNDCAPFPDIESKVDRIIYCFWTGDNEMSENRKRGYQSLIENAGIEVVLITPKKLHEYILPDHPLHPAYENLSLVHKSDYLRCYFMHFYGGGYQDIKYNENNWIESFHKICNDEDKWILGYTELNGKGMGRGQGIIDKDLQYYYRYCVGTGGFICRSNTQFTSQWYLELLKRMDYYEKNLTKYPGDIKGRNKGYPIKLLQLLSQIWAPLCLKYNDKIIHDNSVLPNLTNYQ</sequence>
<dbReference type="GO" id="GO:0016757">
    <property type="term" value="F:glycosyltransferase activity"/>
    <property type="evidence" value="ECO:0007669"/>
    <property type="project" value="InterPro"/>
</dbReference>
<dbReference type="Gene3D" id="3.90.550.20">
    <property type="match status" value="1"/>
</dbReference>